<keyword evidence="7 11" id="KW-0862">Zinc</keyword>
<evidence type="ECO:0000313" key="14">
    <source>
        <dbReference type="EMBL" id="CAD5119934.1"/>
    </source>
</evidence>
<evidence type="ECO:0000256" key="9">
    <source>
        <dbReference type="PROSITE-ProRule" id="PRU00175"/>
    </source>
</evidence>
<dbReference type="PROSITE" id="PS51157">
    <property type="entry name" value="ZF_UBR"/>
    <property type="match status" value="1"/>
</dbReference>
<feature type="domain" description="UBR-type" evidence="13">
    <location>
        <begin position="84"/>
        <end position="155"/>
    </location>
</feature>
<keyword evidence="15" id="KW-1185">Reference proteome</keyword>
<name>A0A7I8VZI7_9ANNE</name>
<accession>A0A7I8VZI7</accession>
<dbReference type="InterPro" id="IPR003126">
    <property type="entry name" value="Znf_UBR"/>
</dbReference>
<dbReference type="InterPro" id="IPR044046">
    <property type="entry name" value="E3_ligase_UBR-like_C"/>
</dbReference>
<dbReference type="PANTHER" id="PTHR21497:SF39">
    <property type="entry name" value="E3 UBIQUITIN-PROTEIN LIGASE UBR3"/>
    <property type="match status" value="1"/>
</dbReference>
<evidence type="ECO:0000256" key="8">
    <source>
        <dbReference type="ARBA" id="ARBA00046341"/>
    </source>
</evidence>
<dbReference type="EC" id="2.3.2.27" evidence="11"/>
<dbReference type="Proteomes" id="UP000549394">
    <property type="component" value="Unassembled WGS sequence"/>
</dbReference>
<comment type="function">
    <text evidence="11">Ubiquitin ligase protein which is a component of the N-end rule pathway. Recognizes and binds to proteins bearing specific N-terminal residues that are destabilizing according to the N-end rule, leading to their ubiquitination and subsequent degradation.</text>
</comment>
<dbReference type="EMBL" id="CAJFCJ010000011">
    <property type="protein sequence ID" value="CAD5119934.1"/>
    <property type="molecule type" value="Genomic_DNA"/>
</dbReference>
<keyword evidence="4 11" id="KW-0479">Metal-binding</keyword>
<evidence type="ECO:0000259" key="13">
    <source>
        <dbReference type="PROSITE" id="PS51157"/>
    </source>
</evidence>
<dbReference type="GO" id="GO:0008270">
    <property type="term" value="F:zinc ion binding"/>
    <property type="evidence" value="ECO:0007669"/>
    <property type="project" value="UniProtKB-UniRule"/>
</dbReference>
<evidence type="ECO:0000256" key="11">
    <source>
        <dbReference type="RuleBase" id="RU366018"/>
    </source>
</evidence>
<keyword evidence="5 9" id="KW-0863">Zinc-finger</keyword>
<dbReference type="FunFam" id="2.10.110.30:FF:000002">
    <property type="entry name" value="Putative e3 ubiquitin-protein ligase ubr3"/>
    <property type="match status" value="1"/>
</dbReference>
<evidence type="ECO:0000256" key="1">
    <source>
        <dbReference type="ARBA" id="ARBA00000900"/>
    </source>
</evidence>
<evidence type="ECO:0000256" key="10">
    <source>
        <dbReference type="PROSITE-ProRule" id="PRU00508"/>
    </source>
</evidence>
<dbReference type="GO" id="GO:0005737">
    <property type="term" value="C:cytoplasm"/>
    <property type="evidence" value="ECO:0007669"/>
    <property type="project" value="TreeGrafter"/>
</dbReference>
<evidence type="ECO:0000256" key="6">
    <source>
        <dbReference type="ARBA" id="ARBA00022786"/>
    </source>
</evidence>
<reference evidence="14 15" key="1">
    <citation type="submission" date="2020-08" db="EMBL/GenBank/DDBJ databases">
        <authorList>
            <person name="Hejnol A."/>
        </authorList>
    </citation>
    <scope>NUCLEOTIDE SEQUENCE [LARGE SCALE GENOMIC DNA]</scope>
</reference>
<evidence type="ECO:0000256" key="3">
    <source>
        <dbReference type="ARBA" id="ARBA00022679"/>
    </source>
</evidence>
<dbReference type="Gene3D" id="1.10.533.10">
    <property type="entry name" value="Death Domain, Fas"/>
    <property type="match status" value="1"/>
</dbReference>
<organism evidence="14 15">
    <name type="scientific">Dimorphilus gyrociliatus</name>
    <dbReference type="NCBI Taxonomy" id="2664684"/>
    <lineage>
        <taxon>Eukaryota</taxon>
        <taxon>Metazoa</taxon>
        <taxon>Spiralia</taxon>
        <taxon>Lophotrochozoa</taxon>
        <taxon>Annelida</taxon>
        <taxon>Polychaeta</taxon>
        <taxon>Polychaeta incertae sedis</taxon>
        <taxon>Dinophilidae</taxon>
        <taxon>Dimorphilus</taxon>
    </lineage>
</organism>
<feature type="zinc finger region" description="UBR-type" evidence="10">
    <location>
        <begin position="84"/>
        <end position="155"/>
    </location>
</feature>
<dbReference type="PROSITE" id="PS50089">
    <property type="entry name" value="ZF_RING_2"/>
    <property type="match status" value="1"/>
</dbReference>
<dbReference type="GO" id="GO:0071596">
    <property type="term" value="P:ubiquitin-dependent protein catabolic process via the N-end rule pathway"/>
    <property type="evidence" value="ECO:0007669"/>
    <property type="project" value="UniProtKB-UniRule"/>
</dbReference>
<proteinExistence type="inferred from homology"/>
<protein>
    <recommendedName>
        <fullName evidence="11">E3 ubiquitin-protein ligase</fullName>
        <ecNumber evidence="11">2.3.2.27</ecNumber>
    </recommendedName>
</protein>
<dbReference type="Pfam" id="PF18995">
    <property type="entry name" value="PRT6_C"/>
    <property type="match status" value="1"/>
</dbReference>
<comment type="pathway">
    <text evidence="2 11">Protein modification; protein ubiquitination.</text>
</comment>
<evidence type="ECO:0000256" key="7">
    <source>
        <dbReference type="ARBA" id="ARBA00022833"/>
    </source>
</evidence>
<comment type="caution">
    <text evidence="14">The sequence shown here is derived from an EMBL/GenBank/DDBJ whole genome shotgun (WGS) entry which is preliminary data.</text>
</comment>
<dbReference type="Gene3D" id="2.10.110.30">
    <property type="match status" value="1"/>
</dbReference>
<comment type="catalytic activity">
    <reaction evidence="1 11">
        <text>S-ubiquitinyl-[E2 ubiquitin-conjugating enzyme]-L-cysteine + [acceptor protein]-L-lysine = [E2 ubiquitin-conjugating enzyme]-L-cysteine + N(6)-ubiquitinyl-[acceptor protein]-L-lysine.</text>
        <dbReference type="EC" id="2.3.2.27"/>
    </reaction>
</comment>
<dbReference type="SMART" id="SM00396">
    <property type="entry name" value="ZnF_UBR1"/>
    <property type="match status" value="1"/>
</dbReference>
<comment type="similarity">
    <text evidence="8 11">Belongs to the E3 ubiquitin-protein ligase UBR1-like family.</text>
</comment>
<keyword evidence="3 11" id="KW-0808">Transferase</keyword>
<dbReference type="Pfam" id="PF02207">
    <property type="entry name" value="zf-UBR"/>
    <property type="match status" value="1"/>
</dbReference>
<evidence type="ECO:0000256" key="2">
    <source>
        <dbReference type="ARBA" id="ARBA00004906"/>
    </source>
</evidence>
<dbReference type="CDD" id="cd19673">
    <property type="entry name" value="UBR-box_UBR3"/>
    <property type="match status" value="1"/>
</dbReference>
<evidence type="ECO:0000256" key="4">
    <source>
        <dbReference type="ARBA" id="ARBA00022723"/>
    </source>
</evidence>
<dbReference type="PANTHER" id="PTHR21497">
    <property type="entry name" value="UBIQUITIN LIGASE E3 ALPHA-RELATED"/>
    <property type="match status" value="1"/>
</dbReference>
<dbReference type="InterPro" id="IPR011029">
    <property type="entry name" value="DEATH-like_dom_sf"/>
</dbReference>
<dbReference type="GO" id="GO:0000151">
    <property type="term" value="C:ubiquitin ligase complex"/>
    <property type="evidence" value="ECO:0007669"/>
    <property type="project" value="TreeGrafter"/>
</dbReference>
<dbReference type="GO" id="GO:0061630">
    <property type="term" value="F:ubiquitin protein ligase activity"/>
    <property type="evidence" value="ECO:0007669"/>
    <property type="project" value="UniProtKB-UniRule"/>
</dbReference>
<dbReference type="OrthoDB" id="15304at2759"/>
<evidence type="ECO:0000313" key="15">
    <source>
        <dbReference type="Proteomes" id="UP000549394"/>
    </source>
</evidence>
<dbReference type="UniPathway" id="UPA00143"/>
<evidence type="ECO:0000259" key="12">
    <source>
        <dbReference type="PROSITE" id="PS50089"/>
    </source>
</evidence>
<keyword evidence="6 11" id="KW-0833">Ubl conjugation pathway</keyword>
<sequence>MAYKLREAPDLLQNGNKKNITAEFKNKLKQENGKEFVEYVLSVLFEYPLCIPEGEVIDWCDILIADGNSFEEFSKIVKKFDDSPTCGLVWTSNFVAYRCRTCGISPCMSLCADCFNAADHSGHDYNMFRSQAGGACDCGDGTVMHKKGFCPRHGPGRPSRCQQIPSDLLLLPRVVLPKLLQSIIIRIRQISATAGDEYESLDEFSNRLIEIVQKLLDTGTVLRSLISQIFIDQELYKNINRGDLTSENQQHAAKAYQNYLQEKKSLSSLKIPMEFANVANLEDNLNHICILDELMFWMVKYDFPQNIVTLILSILPDKEYKNAFLRAFIMHYSRTAAILEQPRQKKHIANRVVHISVQILSPEELAMKLVRDWSLLHRMTGALNSMLVKTYEPISEDITELKVINCDKPVMKEHCFWPIISDFINVLSHRPAALTFMTDNVLISFWMAFVSKIQAVNINTRETKTHVEIEQDTYYSAYNAELEIAASPMWCLAVQCDQKSLGAAKNVLHHSLVNLLKWLDALKIKPNTKLNPLKVTFHLPLHRYVAVFFHTLTKIQAEKTNLVQFLAENGLKIDIIELLIIHPLNVQISCAEIATDMWNLNGLQIKGQAMTYKQTHFCNSMADPDLYLLQLASCCLQPDHIITMILERFHVLELLSMGESTSNFLKKEHYQPIIEAALTLLATILSNRTMVGLKEEEIIKNEVVALLSMNNRTFSQLAELIPEKCGVSTMETPKIKKPLSEVATFIPPNLSPYGLGGLHQGNYVPSSATWLNLFDPIFTCHRSLARRDYQNSLNRFTKFVKTENLYSSVCSPWPPYRMPSVLCSLYSNLTNLLHCRTMHALLFVLLKQGLEGCLLDGCLSLVIHLIYMALKIKPVRLESASQSSVPLDGASQYPHDKVLCEFMPTDNIIQNALHIVTHVQVAKYFPDNEQFDGSLENENPSETINAESSSVNKPFEKETISSASNNFKRTTTVLDVNESILSLLTKLFRKLAPNKTFNVNDYNDNTPPVGDGAFFIGRVLKEFVENSELCRKFVHDFFSTNERQSYSIEEKRKKAQERQRKIMAKMQKQQQQVQSKFVINEPVENMDEDFDGDNNEDQRELHCTICNTKGIPTNLDPICLVAVVSSSSVLGHRVPVPGSRRVLPLDNTISTRPPETCKEFWNKRIEKLKLLCDEKLLGEAVTLGWSNGIRVKTCGHYLHSSCAARYRQSLSRRDQQIKISDFVCPLCRRTANCILPVLQPSKSYCSDEDSDFERSASINVTKLESQPNQNSLLFKNDPQNPQNYSSRKFPHSTFTSFSSCNSYQLAVEPISYSAEKEYQNEMKNTVTDCLQSKSVKNLKIPDSHLSRAFKMIYAQLVKFMDSSYKNDSLLIITSILRHNVVADLEERSNSLKNFSKESRNSCLLQLLDVLGTVFKECVPHGYTDQLWAMLTGGEPLSNSREVQSYRQIVPLLIRDPFSVFFTILLSLQTPITRSVYHELVKAVLTLNLVQSMTSILIQMTPDERQTWNDKTFGILFKTFQESCVFKSTEEKSQIGLSSCIWTPGSVSSAVDSGCVEFLRTAAYLKFIIFSDPLSIENKVQEMKILLTYLDLKGETVQESINNLNDQLVISWCHQIKGISKMPPKDIIFMLKAPPIFSSPKLIELPEKYEHFFSYHHKAKCPNCQIPPKEPAVCLSCGRIVCFKASCCREDGVYEAIKHTKECGAGTNLFLLVNSSAILVLKINKVASWGSVYLDEHGEEDKNLKRGKPLFLSSERYNLLEKQWATNALENACLEWYYMMEERKAEEAAVYQIDEHFQRLDFPKIIHYISNDILLSDEKHHLVTFHEREGKSARFIFEFLETLKRRENWYLAFIRALRKDKLSDIADEVEERKFNLFHRNVKTTNQSNNFNLEYKSATHKYPNKFKEYYDLHNNDDNLNIVEVDSEAEQRDELKFSRKPIEQDIDIDIARNETNSEKICTTDGTIEISAEKPNYSLSTLDSNEVVFAENYHDQTKVALSFRSYATEMLEPLFQFMWEIVSAVYK</sequence>
<dbReference type="InterPro" id="IPR001841">
    <property type="entry name" value="Znf_RING"/>
</dbReference>
<dbReference type="InterPro" id="IPR039164">
    <property type="entry name" value="UBR1-like"/>
</dbReference>
<gene>
    <name evidence="14" type="ORF">DGYR_LOCUS8107</name>
</gene>
<feature type="domain" description="RING-type" evidence="12">
    <location>
        <begin position="1171"/>
        <end position="1228"/>
    </location>
</feature>
<evidence type="ECO:0000256" key="5">
    <source>
        <dbReference type="ARBA" id="ARBA00022771"/>
    </source>
</evidence>
<dbReference type="GO" id="GO:0016567">
    <property type="term" value="P:protein ubiquitination"/>
    <property type="evidence" value="ECO:0007669"/>
    <property type="project" value="UniProtKB-UniRule"/>
</dbReference>